<gene>
    <name evidence="1" type="ORF">SDC9_122462</name>
</gene>
<organism evidence="1">
    <name type="scientific">bioreactor metagenome</name>
    <dbReference type="NCBI Taxonomy" id="1076179"/>
    <lineage>
        <taxon>unclassified sequences</taxon>
        <taxon>metagenomes</taxon>
        <taxon>ecological metagenomes</taxon>
    </lineage>
</organism>
<proteinExistence type="predicted"/>
<comment type="caution">
    <text evidence="1">The sequence shown here is derived from an EMBL/GenBank/DDBJ whole genome shotgun (WGS) entry which is preliminary data.</text>
</comment>
<accession>A0A645CES1</accession>
<dbReference type="AlphaFoldDB" id="A0A645CES1"/>
<sequence length="76" mass="8432">MCRGFSNVFNPTGRWAAFTADEGIRLCRALLPLLRFVKVGGRHECRSFLLGSVAAALFLQQCQHTVKLQGPHGFID</sequence>
<protein>
    <submittedName>
        <fullName evidence="1">Uncharacterized protein</fullName>
    </submittedName>
</protein>
<name>A0A645CES1_9ZZZZ</name>
<reference evidence="1" key="1">
    <citation type="submission" date="2019-08" db="EMBL/GenBank/DDBJ databases">
        <authorList>
            <person name="Kucharzyk K."/>
            <person name="Murdoch R.W."/>
            <person name="Higgins S."/>
            <person name="Loffler F."/>
        </authorList>
    </citation>
    <scope>NUCLEOTIDE SEQUENCE</scope>
</reference>
<dbReference type="EMBL" id="VSSQ01026645">
    <property type="protein sequence ID" value="MPM75469.1"/>
    <property type="molecule type" value="Genomic_DNA"/>
</dbReference>
<evidence type="ECO:0000313" key="1">
    <source>
        <dbReference type="EMBL" id="MPM75469.1"/>
    </source>
</evidence>